<evidence type="ECO:0008006" key="3">
    <source>
        <dbReference type="Google" id="ProtNLM"/>
    </source>
</evidence>
<protein>
    <recommendedName>
        <fullName evidence="3">DnaT DNA-binding domain-containing protein</fullName>
    </recommendedName>
</protein>
<name>A0AAU6T2I4_UNCXX</name>
<reference evidence="2" key="1">
    <citation type="submission" date="2022-03" db="EMBL/GenBank/DDBJ databases">
        <title>Sea Food Isolates.</title>
        <authorList>
            <person name="Li c."/>
        </authorList>
    </citation>
    <scope>NUCLEOTIDE SEQUENCE</scope>
    <source>
        <strain evidence="2">19CA03SA04</strain>
    </source>
</reference>
<proteinExistence type="predicted"/>
<evidence type="ECO:0000256" key="1">
    <source>
        <dbReference type="SAM" id="MobiDB-lite"/>
    </source>
</evidence>
<dbReference type="EMBL" id="CP095341">
    <property type="protein sequence ID" value="XAG26475.1"/>
    <property type="molecule type" value="Genomic_DNA"/>
</dbReference>
<sequence>MSAKYTHLAWQLNCASAAEKLVLLMLADSTDDMGYVTVNLEHMGPLCCLSTFGLAECLRSLCEQQRLEKIKVDYRHGHELHIFQMRISDQEHHPMTMKSPAPAPAPAPAPQENFPNLPKQALQYRNNSSNLLQGNAIATHDLDESEIPMWAERAFKFSGINNDHLLVWKKFVLWHKSKASELLTVARLENKLQYWLTNEKLNERQQAKTSEHSGNREQTTGNGYKPKLSPSERFRQQLIQKGKKPTF</sequence>
<gene>
    <name evidence="2" type="ORF">MRM62_14190</name>
</gene>
<accession>A0AAU6T2I4</accession>
<dbReference type="AlphaFoldDB" id="A0AAU6T2I4"/>
<feature type="region of interest" description="Disordered" evidence="1">
    <location>
        <begin position="204"/>
        <end position="247"/>
    </location>
</feature>
<evidence type="ECO:0000313" key="2">
    <source>
        <dbReference type="EMBL" id="XAG26475.1"/>
    </source>
</evidence>
<organism evidence="2">
    <name type="scientific">bacterium 19CA03SA04</name>
    <dbReference type="NCBI Taxonomy" id="2920698"/>
    <lineage>
        <taxon>Bacteria</taxon>
    </lineage>
</organism>
<feature type="region of interest" description="Disordered" evidence="1">
    <location>
        <begin position="93"/>
        <end position="116"/>
    </location>
</feature>
<feature type="compositionally biased region" description="Basic and acidic residues" evidence="1">
    <location>
        <begin position="204"/>
        <end position="215"/>
    </location>
</feature>